<name>A0A5B8IZT4_9RHOB</name>
<dbReference type="GO" id="GO:0051287">
    <property type="term" value="F:NAD binding"/>
    <property type="evidence" value="ECO:0007669"/>
    <property type="project" value="InterPro"/>
</dbReference>
<dbReference type="KEGG" id="lit:FPZ52_15840"/>
<reference evidence="4 5" key="1">
    <citation type="submission" date="2019-07" db="EMBL/GenBank/DDBJ databases">
        <title>Litoreibacter alkalisoli sp. nov., isolated from saline-alkaline soil.</title>
        <authorList>
            <person name="Wang S."/>
            <person name="Xu L."/>
            <person name="Xing Y.-T."/>
            <person name="Sun J.-Q."/>
        </authorList>
    </citation>
    <scope>NUCLEOTIDE SEQUENCE [LARGE SCALE GENOMIC DNA]</scope>
    <source>
        <strain evidence="4 5">LN3S51</strain>
        <plasmid evidence="4 5">unnamed3</plasmid>
    </source>
</reference>
<keyword evidence="2" id="KW-0560">Oxidoreductase</keyword>
<evidence type="ECO:0000313" key="5">
    <source>
        <dbReference type="Proteomes" id="UP000318483"/>
    </source>
</evidence>
<dbReference type="GO" id="GO:0046872">
    <property type="term" value="F:metal ion binding"/>
    <property type="evidence" value="ECO:0007669"/>
    <property type="project" value="UniProtKB-KW"/>
</dbReference>
<evidence type="ECO:0000313" key="4">
    <source>
        <dbReference type="EMBL" id="QDY71174.1"/>
    </source>
</evidence>
<keyword evidence="1" id="KW-0479">Metal-binding</keyword>
<dbReference type="InterPro" id="IPR005255">
    <property type="entry name" value="PdxA_fam"/>
</dbReference>
<dbReference type="Pfam" id="PF04166">
    <property type="entry name" value="PdxA"/>
    <property type="match status" value="1"/>
</dbReference>
<dbReference type="RefSeq" id="WP_146366590.1">
    <property type="nucleotide sequence ID" value="NZ_CP042264.1"/>
</dbReference>
<dbReference type="PANTHER" id="PTHR30004:SF3">
    <property type="entry name" value="4-HYDROXYTHREONINE-4-PHOSPHATE DEHYDROGENASE 2-RELATED"/>
    <property type="match status" value="1"/>
</dbReference>
<evidence type="ECO:0000256" key="1">
    <source>
        <dbReference type="ARBA" id="ARBA00022723"/>
    </source>
</evidence>
<keyword evidence="4" id="KW-0614">Plasmid</keyword>
<proteinExistence type="predicted"/>
<evidence type="ECO:0000256" key="3">
    <source>
        <dbReference type="ARBA" id="ARBA00023027"/>
    </source>
</evidence>
<dbReference type="AlphaFoldDB" id="A0A5B8IZT4"/>
<dbReference type="Gene3D" id="3.40.718.10">
    <property type="entry name" value="Isopropylmalate Dehydrogenase"/>
    <property type="match status" value="1"/>
</dbReference>
<dbReference type="GO" id="GO:0016491">
    <property type="term" value="F:oxidoreductase activity"/>
    <property type="evidence" value="ECO:0007669"/>
    <property type="project" value="UniProtKB-KW"/>
</dbReference>
<geneLocation type="plasmid" evidence="4 5">
    <name>unnamed3</name>
</geneLocation>
<keyword evidence="5" id="KW-1185">Reference proteome</keyword>
<dbReference type="Proteomes" id="UP000318483">
    <property type="component" value="Plasmid unnamed3"/>
</dbReference>
<dbReference type="PANTHER" id="PTHR30004">
    <property type="entry name" value="4-HYDROXYTHREONINE-4-PHOSPHATE DEHYDROGENASE"/>
    <property type="match status" value="1"/>
</dbReference>
<dbReference type="EMBL" id="CP042264">
    <property type="protein sequence ID" value="QDY71174.1"/>
    <property type="molecule type" value="Genomic_DNA"/>
</dbReference>
<sequence>MTPRIGIIPGDPSGIGPELVARLLNSDGVAEAADILLIGDRVIFEQGMAQADMPFALRPVEPSSGWAATKGEGFPWVETHTINADDIRIAGETVTSGQSVLETLNRALDLLKEGVIEALVFAPFNKAAMHLAGLQHPDELHHIGERLGVTDYLSELNTLDGMWTSRVTSHIALKDVADTITEQRLDDAIELADKTLRRSGIKRPRIAVAALNPHAGDGGNFGTEEIDLLQPVVEKHAAKQMAISGPWPSDTVFLKVAAKEIDAVVTMYHDQGQIALKLMGFSRGVTVQGGIPYPITTPAHGTAFDIAGQGKADVGATRAAFDIACDMVRNWT</sequence>
<protein>
    <submittedName>
        <fullName evidence="4">4-hydroxythreonine-4-phosphate dehydrogenase PdxA</fullName>
    </submittedName>
</protein>
<evidence type="ECO:0000256" key="2">
    <source>
        <dbReference type="ARBA" id="ARBA00023002"/>
    </source>
</evidence>
<accession>A0A5B8IZT4</accession>
<keyword evidence="3" id="KW-0520">NAD</keyword>
<dbReference type="OrthoDB" id="9801783at2"/>
<organism evidence="4 5">
    <name type="scientific">Qingshengfaniella alkalisoli</name>
    <dbReference type="NCBI Taxonomy" id="2599296"/>
    <lineage>
        <taxon>Bacteria</taxon>
        <taxon>Pseudomonadati</taxon>
        <taxon>Pseudomonadota</taxon>
        <taxon>Alphaproteobacteria</taxon>
        <taxon>Rhodobacterales</taxon>
        <taxon>Paracoccaceae</taxon>
        <taxon>Qingshengfaniella</taxon>
    </lineage>
</organism>
<dbReference type="SUPFAM" id="SSF53659">
    <property type="entry name" value="Isocitrate/Isopropylmalate dehydrogenase-like"/>
    <property type="match status" value="1"/>
</dbReference>
<gene>
    <name evidence="4" type="ORF">FPZ52_15840</name>
</gene>